<dbReference type="STRING" id="7375.A0A0L0C6P2"/>
<feature type="domain" description="Chorein N-terminal" evidence="3">
    <location>
        <begin position="5"/>
        <end position="214"/>
    </location>
</feature>
<feature type="region of interest" description="Disordered" evidence="2">
    <location>
        <begin position="96"/>
        <end position="136"/>
    </location>
</feature>
<keyword evidence="5" id="KW-1185">Reference proteome</keyword>
<accession>A0A0L0C6P2</accession>
<dbReference type="PANTHER" id="PTHR12517:SF0">
    <property type="entry name" value="INTERMEMBRANE LIPID TRANSFER PROTEIN VPS13B"/>
    <property type="match status" value="1"/>
</dbReference>
<dbReference type="Proteomes" id="UP000037069">
    <property type="component" value="Unassembled WGS sequence"/>
</dbReference>
<dbReference type="OrthoDB" id="445152at2759"/>
<feature type="compositionally biased region" description="Low complexity" evidence="2">
    <location>
        <begin position="1200"/>
        <end position="1220"/>
    </location>
</feature>
<feature type="compositionally biased region" description="Low complexity" evidence="2">
    <location>
        <begin position="101"/>
        <end position="111"/>
    </location>
</feature>
<evidence type="ECO:0000259" key="3">
    <source>
        <dbReference type="Pfam" id="PF12624"/>
    </source>
</evidence>
<feature type="region of interest" description="Disordered" evidence="2">
    <location>
        <begin position="1178"/>
        <end position="1240"/>
    </location>
</feature>
<feature type="region of interest" description="Disordered" evidence="2">
    <location>
        <begin position="991"/>
        <end position="1010"/>
    </location>
</feature>
<evidence type="ECO:0000313" key="4">
    <source>
        <dbReference type="EMBL" id="KNC27935.1"/>
    </source>
</evidence>
<evidence type="ECO:0000256" key="1">
    <source>
        <dbReference type="ARBA" id="ARBA00022448"/>
    </source>
</evidence>
<protein>
    <recommendedName>
        <fullName evidence="3">Chorein N-terminal domain-containing protein</fullName>
    </recommendedName>
</protein>
<feature type="region of interest" description="Disordered" evidence="2">
    <location>
        <begin position="3244"/>
        <end position="3264"/>
    </location>
</feature>
<proteinExistence type="predicted"/>
<dbReference type="EMBL" id="JRES01000835">
    <property type="protein sequence ID" value="KNC27935.1"/>
    <property type="molecule type" value="Genomic_DNA"/>
</dbReference>
<organism evidence="4 5">
    <name type="scientific">Lucilia cuprina</name>
    <name type="common">Green bottle fly</name>
    <name type="synonym">Australian sheep blowfly</name>
    <dbReference type="NCBI Taxonomy" id="7375"/>
    <lineage>
        <taxon>Eukaryota</taxon>
        <taxon>Metazoa</taxon>
        <taxon>Ecdysozoa</taxon>
        <taxon>Arthropoda</taxon>
        <taxon>Hexapoda</taxon>
        <taxon>Insecta</taxon>
        <taxon>Pterygota</taxon>
        <taxon>Neoptera</taxon>
        <taxon>Endopterygota</taxon>
        <taxon>Diptera</taxon>
        <taxon>Brachycera</taxon>
        <taxon>Muscomorpha</taxon>
        <taxon>Oestroidea</taxon>
        <taxon>Calliphoridae</taxon>
        <taxon>Luciliinae</taxon>
        <taxon>Lucilia</taxon>
    </lineage>
</organism>
<feature type="compositionally biased region" description="Polar residues" evidence="2">
    <location>
        <begin position="3255"/>
        <end position="3264"/>
    </location>
</feature>
<dbReference type="InterPro" id="IPR026854">
    <property type="entry name" value="VPS13_N"/>
</dbReference>
<evidence type="ECO:0000256" key="2">
    <source>
        <dbReference type="SAM" id="MobiDB-lite"/>
    </source>
</evidence>
<feature type="compositionally biased region" description="Polar residues" evidence="2">
    <location>
        <begin position="112"/>
        <end position="125"/>
    </location>
</feature>
<keyword evidence="1" id="KW-0813">Transport</keyword>
<feature type="region of interest" description="Disordered" evidence="2">
    <location>
        <begin position="1768"/>
        <end position="1787"/>
    </location>
</feature>
<comment type="caution">
    <text evidence="4">The sequence shown here is derived from an EMBL/GenBank/DDBJ whole genome shotgun (WGS) entry which is preliminary data.</text>
</comment>
<evidence type="ECO:0000313" key="5">
    <source>
        <dbReference type="Proteomes" id="UP000037069"/>
    </source>
</evidence>
<dbReference type="Pfam" id="PF12624">
    <property type="entry name" value="VPS13_N"/>
    <property type="match status" value="1"/>
</dbReference>
<dbReference type="PANTHER" id="PTHR12517">
    <property type="entry name" value="VACUOLAR PROTEIN SORTING-ASSOCIATED PROTEIN 13B"/>
    <property type="match status" value="1"/>
</dbReference>
<gene>
    <name evidence="4" type="ORF">FF38_06145</name>
</gene>
<dbReference type="InterPro" id="IPR039782">
    <property type="entry name" value="VPS13B"/>
</dbReference>
<name>A0A0L0C6P2_LUCCU</name>
<sequence>MFKIESYITPLILNYLTKYVKNIRPQDFQVSLWEGEVTFHNLDLRLDVLQQELDLPFQFLSGHIHELVISVPWTKITSEPIRISINTIEFVLKSNREDSSGTKSPTGSSSPQHQSTAEVTSASNRNNEREDTSSMGSSLATKILNNINVQCQNIILKYIEEDIVVSMNVQHLSYGPANEQWQLAMVDVNPNKVLMRKLINVSDLTICLDKRNDAGQIDVCQEPVMYRCTLECRVLRKYNSQTMANSSTTRIGVFTQNLDLNISTMQIPLLMRLIKFITQMVPEKSNATDASSTAPDDYGASDMASNKANSGGTYLSWAWNMLPSFNLVDEDKDESHTDDPAGHTKDIGIYVEELNLTLKNSEFINDAIMGGIKRIRYMPIVRFTIGGLYWERVMSKELEWSNTKMGISSIYVEPLGSYRTDDQTNSYAIIDTAPFTNIRSFIDKSLFDDQCMIADKGWGVTNYDDYMTRITDDYLLYRSPIFAFDVINYRSTHTESQEGPSSTSGITNTTNEGKLMDLYRQYRVLAAGITFRYNQTFLQVKNVIKTIIDSYDSTAYSSNVVEKTETNTAIATNTQKILIPTEHSNVTVGGEAVETDEARSHLAARTSGHLAEGSPKLHPPLVEDYDALMQGVPLCKYKIELKRMRLEVYAKTEPEPSLRIHRKLPNAVKNSLPYMLLYFDKVEGTLSTPLNPDKLVHTTCQLPDKPQELLNACYDNYDLNIKDFSMGLIAPSTDNLIRLLTIPKLQLNYGKLLQPHYWKTDEVPIKKLDLQCDIIKLQFTKRELIAGLQLFYSALNYEPQMVIKMVEVLNHSQVLADTMSLNTMLSKLMVKQRYYHSFGIWNVNLAALHSDVVIGRKTSQLRRYNVLNTQAKMHNNQNKWLELQLQYPNLSAQDEPLLSQTKSSKKDAKDHIEMAIGVWMEKFNLNVDKNLLEFLSFVTQEENKLATDFSTEIEIQTQNLQNPPVPASHVTSSAHSTSIVYQANNTMPQIFGRKSSRNSSSLRKISQPEETIHFSSEKDERLELTVTDPIIIDIPDEIPPESDEEKIKKYFKLFNTIIIYIDIAQSQLDVSNTSLTTDNEDVLKKLYTRIKLPKILLKSTFAEYISRSSLRLKINPPLNAKTTFNWTIQFQDMDINTIEDSNIMPVLKPWQTTLTVATTKRKQAVTINTDLDYTFKSQSRTSSPLTKPKSKNPKERSTKLVENSSVSSNSLKEIFSGSERSPPPSPKPSLRSKPATVDNSGNNEKFEEIICLNLHLDSSTIHLFGNNVKILQLHCGHLMSVLELLQKISSTPSTSLSSKRKSNTKTSQIPLMILTSSEENQHIKEFMDLDSNSDVSALPTNEKKSILNKISLFCQWTIAKVVAEVESAREQTHKSKLVVEFEDFLSTVDQGQDFTKYTSKIGNFSLNYYQKSDRYDWLQQEYLRMRMIAESNEHPFLNIILTKVSLKDFYKRIGVKRKGEVGRHISEILIVMQAMEIIVDLDRIQEFMEPLCVIMEKNQQNLESKSDKENIIIASELPLVHFESKGITCYFPLDNLKKQCTVLICKIDSINVTPNLQNPLQRKPLRPDVYGKAASMGILSIPGSIVEDRQYELTLKKLSAASGNWLEILTHMRNKAQNVHTNPAVEWNNPERKQSLKLNEIFKNFTLIATYAPNIVYNNILICGQAIEFNCATDFIASINTDQLNMFSCHLRRLQKISETVNQVCKLKPSSAAAANSKTQSDTTIFYSPESSHSTTVLRTIKSLNSLTKTTTVHPEIRRFSRLGSQTQFESIDEDSEPPLPGKIDSGVVSQSSKRSLITKDILHSAKSSSTNIILEKLTEYPQNIHIQIKSLPRTVSFVAGVFLFKIFDSKCSDTETQVLFEVEEIEKPLISFTISQPSFMVTQNIYDSIINFSIFNLSVYLPTMDGLQTKLPTNLFPENIIDTMPGDLTSTGIPPSLFTYKAHMTKQKMREIDIELAKPLVITISERNVAEICRNLMIIYNALQVYTCVSLPYEGPLYRTSKIMLMKRNTLNADRLNIKCNNIALKLTDHQDYECKLVFSDLKINLKYLTRPEKCSAKYSLGAVYLRTSKKVFVHPISLKGSMDFVTEPWNRLPLINAIIKFNVIQIDLGIYVILQLRQAVHDLNTILSYVREELLRFQRLHLHNQGENNDAKLKHLKPLKCPNVSTFIQNNKSIKREEFYQDDLRAGAFQFVELMSDSVLPLPYQIQIIKKDYGIICWRYPQPRKMCKIHIYPVPMAVENPIHIKCRMEYFSEVHECFLHYCDLWLSETNSKDIKLPEREVCATIWRVVILQSLVSVNGECFDTSEEDEELHSIASMNIDEVLGKGRQDADFILHPKVLVGCMRVDTTFQSNCVPKVQLLLSCNLLKVKLLNQPDENADLPPLLKKFHLSKTTHISQAFLMLIMQNIKFHSTFYDKQKFNLNVAFNANVKCLDYGFLNMISLLEETTVQSYMEIDKKKNIINANFVFDRLQFNIGPAIIHTLLSSKNHWSECLDLDERRIRHALIPKCIIVNRTMTCLAFGQTGTHERIQLNLKECYLYSFRSDYHNQELTFYITDEETNTVDTSMSLHIPFKFESQHMEKFLRVGNKVITVKLRKLSSSQIFVLIKGQIELVSMVAHNLRLEFRHEGKTVEVAHKSLEYIIEKQGRNSFYHSVEQNSNISMRLKLADNNIRARTGDIPLRTNNKLPWLVKVPINSDEFISFWIRVLREDIPDLATENFNPQKILITIWPIFEISSMLSCAIQAKETTGKEAEIHLPGQGARHILDVPATHLTEHNIEFMYGFPLGTASAKSYTLKLKSLDWQKFFWYDEQKWSIENTLSILAKPLARNWPLNDEEELKVKRISESNHGIDVIYNTRVTREFACTLNLEVAPWGMFINATGLQVRVCELGVQPKELKVNANGLEMLFNISQGFSIGIRNGSNWIQSLPIYLENAIVTQSKHFYTVTEGDYTDIVILRGDEVIKFLLTLKIENNRKIFKLSSKFAVVNHTKNRLCILPFAMDHKESIARKDVERLDNNTTKTVLRATPYKENSIGISLSQFYDINAQCAQRSVDSAFIYFVVIKHCADSEISIPIPLTLPFNRKCFSIQNGRESIALMVSLIEHEQVYYLTIFEDVAPAVLLNNQTDCPFIIAQTNAGENSKVSSTSPEYEGKHLEWHHVIPKQSKSYYTPPEWYSHFPDVETTLCNITLALFDDKTWKKFLHIPGHGDVKVIICDKHRVIRLNIYYISQQMEFSVKDLRSRLSTTEPKEPSPTADQTSSSSLLLPTAKNYQETSQQLNTEVCQHFRNDCDTLRQDLKIRFFVKEINLSLHTDNTARQYMKREVVAIYADDLLIAYEDNEDERTMNIVIPNLQIDNQLFSTGKYDFPVILCAEELYEKNDYLPEPFYLETFYKILKEKNIMINIKLKLFEDEFKINSLNCKLSPVRAYIEDAYITDFLDALVECEPSNCAYKPKLEYERKILIENQVSIPKDVEAQAIYAAEPLQLRKFCIEPMSVLLSVHTSVRLYIALDHSPLSFSSYERSHLLTLPLKFGQSLGMHYLSGAIFGAGWVVGSLEILGSPSGLARSVTTGLKDFVSLPVQGLFRGPWGFIVGVTQGSASLLRNVTAGTVNSVTKLAASVARNLDRLTLDEEHIERTEALRRSRPQGFTEGFSQGMTGLGISILGAVGGLAHHTLEARSPVEVFTGLSKGLVGAFTKPISGAAELLALAGQGMLQTVGFNAMPKQRCPSTCRNLATEPSGYRIWKLLPVELSSDQILFYHEITLSVEDQLKRGYVFLTSAVFAITEAEWDKLQFAFPVDKVEITVDNQDKTLYYVHLKHEREDIEEDVSYTNERIMNFLHTSSIKMTSDSLYDLLQTGGSLASGGYRRQQTLDWSFYISEHLGEHIMRYFKILNSNIIKN</sequence>
<dbReference type="OMA" id="SFYMPRI"/>
<reference evidence="4 5" key="1">
    <citation type="journal article" date="2015" name="Nat. Commun.">
        <title>Lucilia cuprina genome unlocks parasitic fly biology to underpin future interventions.</title>
        <authorList>
            <person name="Anstead C.A."/>
            <person name="Korhonen P.K."/>
            <person name="Young N.D."/>
            <person name="Hall R.S."/>
            <person name="Jex A.R."/>
            <person name="Murali S.C."/>
            <person name="Hughes D.S."/>
            <person name="Lee S.F."/>
            <person name="Perry T."/>
            <person name="Stroehlein A.J."/>
            <person name="Ansell B.R."/>
            <person name="Breugelmans B."/>
            <person name="Hofmann A."/>
            <person name="Qu J."/>
            <person name="Dugan S."/>
            <person name="Lee S.L."/>
            <person name="Chao H."/>
            <person name="Dinh H."/>
            <person name="Han Y."/>
            <person name="Doddapaneni H.V."/>
            <person name="Worley K.C."/>
            <person name="Muzny D.M."/>
            <person name="Ioannidis P."/>
            <person name="Waterhouse R.M."/>
            <person name="Zdobnov E.M."/>
            <person name="James P.J."/>
            <person name="Bagnall N.H."/>
            <person name="Kotze A.C."/>
            <person name="Gibbs R.A."/>
            <person name="Richards S."/>
            <person name="Batterham P."/>
            <person name="Gasser R.B."/>
        </authorList>
    </citation>
    <scope>NUCLEOTIDE SEQUENCE [LARGE SCALE GENOMIC DNA]</scope>
    <source>
        <strain evidence="4 5">LS</strain>
        <tissue evidence="4">Full body</tissue>
    </source>
</reference>